<feature type="domain" description="Exocyst complex component Sec10-like alpha-helical bundle" evidence="2">
    <location>
        <begin position="549"/>
        <end position="1058"/>
    </location>
</feature>
<dbReference type="Proteomes" id="UP001150538">
    <property type="component" value="Unassembled WGS sequence"/>
</dbReference>
<dbReference type="OrthoDB" id="5554140at2759"/>
<keyword evidence="4" id="KW-1185">Reference proteome</keyword>
<feature type="compositionally biased region" description="Acidic residues" evidence="1">
    <location>
        <begin position="44"/>
        <end position="63"/>
    </location>
</feature>
<dbReference type="GO" id="GO:0000145">
    <property type="term" value="C:exocyst"/>
    <property type="evidence" value="ECO:0007669"/>
    <property type="project" value="TreeGrafter"/>
</dbReference>
<dbReference type="AlphaFoldDB" id="A0A9W8AAH6"/>
<dbReference type="GO" id="GO:0006887">
    <property type="term" value="P:exocytosis"/>
    <property type="evidence" value="ECO:0007669"/>
    <property type="project" value="TreeGrafter"/>
</dbReference>
<evidence type="ECO:0000259" key="2">
    <source>
        <dbReference type="Pfam" id="PF07393"/>
    </source>
</evidence>
<dbReference type="Pfam" id="PF07393">
    <property type="entry name" value="Sec10_HB"/>
    <property type="match status" value="1"/>
</dbReference>
<dbReference type="InterPro" id="IPR048627">
    <property type="entry name" value="Sec10_HB"/>
</dbReference>
<accession>A0A9W8AAH6</accession>
<protein>
    <submittedName>
        <fullName evidence="3">F-box protein: endocytic membrane traffic, recycling ReCYcling 1</fullName>
    </submittedName>
</protein>
<sequence length="1068" mass="122213">MHATGILRQTAALVRQVTTGNPALLFSKTGKTDPNRIYSKVNEDDNEEGAIESDGANEEMDSNDENEACKWEYRDTEPQSDADDYEEWEAVVVSATMQGGPAKGIKVHQSSESYIKRWRKPVNRDKKGLDHAKLNPRKQDKKYSHARKHNLKRSTFLRLQPKVVLKIMDYLPIQECLSLTALCTTTYENFGPGGRHSVAMWQGMLMRMGWVRYIEAIGGRPRRLRWIIPRTMGQLLYQHLEITDESILTDMLSTHSYEIFASIHEVLIGDYVDLGLTNNPIPSIYLTCNTKTAAMLENAESSPKQPSSTGYAHQGKFCLRDPADMAVRLDQLLWFSKGNFLPNSEVINRRLFALVRRFETHYTTLFERTYDAKDSKSTKEICRVLQNLREGRCCIQYLLSVNPLVSSNYLDTTDYQEIISLAKCAKDVESFEEFVSLLSRQLESNSVIFGTYLPSPRLPAGAMCALLDIVFKPSGIVYQAFRNLFYHLQVSLEQPIKAHSRADSVIESSQTISRKVAPADHDAVYIGTIYSTIKSILAEAEAWAVMKPISIPLSVSKHHIFSIYEAVICDYTSAEISKLRDLYGRELDRWALKLQHVEELFSEPQASHSSRATKDTDTHHGGYYKNRMINFQKHIKDMENYKYNVLDVFKNQIGITLDIKALERLTDSSRVMTSKIIGEIIANVDPSQNSDDSKPATPGFDSLGDVLVRCPISVDLCLNMLIPNRDSVSRISVFANAPPSLKLRHIARESIEEVFSDFLRAIGQRHIRPSFERVIPKLQELESSVETFVNKWYSSSNTESQNEADREANILARAEMEKELHIKCVNAQLRFFELVHMADLVTQMIEIYYKKEMAPFIQETDFLNICNQEKRALERMLDDNVALGMDCIIEIIIRRIQQVLKSEQAEYDYNPSDSASLQLKPTLACVHAIQLLTESTEVVQAMTTNKQIRDVYLGEVGLRLYTTLVDHIKRFKINEPGGFQLIADLNLFYDWAEKHLEDTENLVYFLALKDLANCFILAPKDLKPFLRDQYTRRKFDSLMRLEEVYDIVACRADYSRIRTTIEGHCEFM</sequence>
<dbReference type="PANTHER" id="PTHR12100">
    <property type="entry name" value="SEC10"/>
    <property type="match status" value="1"/>
</dbReference>
<comment type="caution">
    <text evidence="3">The sequence shown here is derived from an EMBL/GenBank/DDBJ whole genome shotgun (WGS) entry which is preliminary data.</text>
</comment>
<dbReference type="InterPro" id="IPR009976">
    <property type="entry name" value="Sec10-like"/>
</dbReference>
<dbReference type="PANTHER" id="PTHR12100:SF1">
    <property type="entry name" value="RECYCLIN-1"/>
    <property type="match status" value="1"/>
</dbReference>
<proteinExistence type="predicted"/>
<organism evidence="3 4">
    <name type="scientific">Mycoemilia scoparia</name>
    <dbReference type="NCBI Taxonomy" id="417184"/>
    <lineage>
        <taxon>Eukaryota</taxon>
        <taxon>Fungi</taxon>
        <taxon>Fungi incertae sedis</taxon>
        <taxon>Zoopagomycota</taxon>
        <taxon>Kickxellomycotina</taxon>
        <taxon>Kickxellomycetes</taxon>
        <taxon>Kickxellales</taxon>
        <taxon>Kickxellaceae</taxon>
        <taxon>Mycoemilia</taxon>
    </lineage>
</organism>
<feature type="region of interest" description="Disordered" evidence="1">
    <location>
        <begin position="31"/>
        <end position="63"/>
    </location>
</feature>
<evidence type="ECO:0000313" key="4">
    <source>
        <dbReference type="Proteomes" id="UP001150538"/>
    </source>
</evidence>
<name>A0A9W8AAH6_9FUNG</name>
<evidence type="ECO:0000313" key="3">
    <source>
        <dbReference type="EMBL" id="KAJ1920826.1"/>
    </source>
</evidence>
<dbReference type="EMBL" id="JANBPU010000009">
    <property type="protein sequence ID" value="KAJ1920826.1"/>
    <property type="molecule type" value="Genomic_DNA"/>
</dbReference>
<dbReference type="GO" id="GO:0006893">
    <property type="term" value="P:Golgi to plasma membrane transport"/>
    <property type="evidence" value="ECO:0007669"/>
    <property type="project" value="TreeGrafter"/>
</dbReference>
<gene>
    <name evidence="3" type="primary">RCY1</name>
    <name evidence="3" type="ORF">H4219_001062</name>
</gene>
<evidence type="ECO:0000256" key="1">
    <source>
        <dbReference type="SAM" id="MobiDB-lite"/>
    </source>
</evidence>
<reference evidence="3" key="1">
    <citation type="submission" date="2022-07" db="EMBL/GenBank/DDBJ databases">
        <title>Phylogenomic reconstructions and comparative analyses of Kickxellomycotina fungi.</title>
        <authorList>
            <person name="Reynolds N.K."/>
            <person name="Stajich J.E."/>
            <person name="Barry K."/>
            <person name="Grigoriev I.V."/>
            <person name="Crous P."/>
            <person name="Smith M.E."/>
        </authorList>
    </citation>
    <scope>NUCLEOTIDE SEQUENCE</scope>
    <source>
        <strain evidence="3">NBRC 100468</strain>
    </source>
</reference>